<proteinExistence type="predicted"/>
<sequence length="43" mass="4881">MKAWVIEKPVNILETEEPLKLIELEDPQPAKDEIIIKVHACGV</sequence>
<dbReference type="InterPro" id="IPR011032">
    <property type="entry name" value="GroES-like_sf"/>
</dbReference>
<dbReference type="SUPFAM" id="SSF50129">
    <property type="entry name" value="GroES-like"/>
    <property type="match status" value="1"/>
</dbReference>
<dbReference type="AlphaFoldDB" id="A0A7C0Y317"/>
<name>A0A7C0Y317_DESA2</name>
<dbReference type="Proteomes" id="UP000886289">
    <property type="component" value="Unassembled WGS sequence"/>
</dbReference>
<dbReference type="Gene3D" id="3.90.180.10">
    <property type="entry name" value="Medium-chain alcohol dehydrogenases, catalytic domain"/>
    <property type="match status" value="1"/>
</dbReference>
<reference evidence="1" key="1">
    <citation type="journal article" date="2020" name="mSystems">
        <title>Genome- and Community-Level Interaction Insights into Carbon Utilization and Element Cycling Functions of Hydrothermarchaeota in Hydrothermal Sediment.</title>
        <authorList>
            <person name="Zhou Z."/>
            <person name="Liu Y."/>
            <person name="Xu W."/>
            <person name="Pan J."/>
            <person name="Luo Z.H."/>
            <person name="Li M."/>
        </authorList>
    </citation>
    <scope>NUCLEOTIDE SEQUENCE [LARGE SCALE GENOMIC DNA]</scope>
    <source>
        <strain evidence="1">HyVt-233</strain>
    </source>
</reference>
<evidence type="ECO:0000313" key="1">
    <source>
        <dbReference type="EMBL" id="HDD43237.1"/>
    </source>
</evidence>
<feature type="non-terminal residue" evidence="1">
    <location>
        <position position="43"/>
    </location>
</feature>
<accession>A0A7C0Y317</accession>
<organism evidence="1">
    <name type="scientific">Desulfofervidus auxilii</name>
    <dbReference type="NCBI Taxonomy" id="1621989"/>
    <lineage>
        <taxon>Bacteria</taxon>
        <taxon>Pseudomonadati</taxon>
        <taxon>Thermodesulfobacteriota</taxon>
        <taxon>Candidatus Desulfofervidia</taxon>
        <taxon>Candidatus Desulfofervidales</taxon>
        <taxon>Candidatus Desulfofervidaceae</taxon>
        <taxon>Candidatus Desulfofervidus</taxon>
    </lineage>
</organism>
<comment type="caution">
    <text evidence="1">The sequence shown here is derived from an EMBL/GenBank/DDBJ whole genome shotgun (WGS) entry which is preliminary data.</text>
</comment>
<dbReference type="EMBL" id="DRBS01000003">
    <property type="protein sequence ID" value="HDD43237.1"/>
    <property type="molecule type" value="Genomic_DNA"/>
</dbReference>
<gene>
    <name evidence="1" type="ORF">ENG63_00030</name>
</gene>
<protein>
    <submittedName>
        <fullName evidence="1">Alcohol dehydrogenase</fullName>
    </submittedName>
</protein>